<protein>
    <submittedName>
        <fullName evidence="2">Uncharacterized protein</fullName>
    </submittedName>
</protein>
<name>A0A7R9JQB7_TIMGE</name>
<evidence type="ECO:0000313" key="2">
    <source>
        <dbReference type="EMBL" id="CAD7587299.1"/>
    </source>
</evidence>
<dbReference type="EMBL" id="OE839460">
    <property type="protein sequence ID" value="CAD7587299.1"/>
    <property type="molecule type" value="Genomic_DNA"/>
</dbReference>
<feature type="compositionally biased region" description="Polar residues" evidence="1">
    <location>
        <begin position="151"/>
        <end position="165"/>
    </location>
</feature>
<dbReference type="AlphaFoldDB" id="A0A7R9JQB7"/>
<organism evidence="2">
    <name type="scientific">Timema genevievae</name>
    <name type="common">Walking stick</name>
    <dbReference type="NCBI Taxonomy" id="629358"/>
    <lineage>
        <taxon>Eukaryota</taxon>
        <taxon>Metazoa</taxon>
        <taxon>Ecdysozoa</taxon>
        <taxon>Arthropoda</taxon>
        <taxon>Hexapoda</taxon>
        <taxon>Insecta</taxon>
        <taxon>Pterygota</taxon>
        <taxon>Neoptera</taxon>
        <taxon>Polyneoptera</taxon>
        <taxon>Phasmatodea</taxon>
        <taxon>Timematodea</taxon>
        <taxon>Timematoidea</taxon>
        <taxon>Timematidae</taxon>
        <taxon>Timema</taxon>
    </lineage>
</organism>
<proteinExistence type="predicted"/>
<sequence length="244" mass="27715">MKSVSSRLGKSPSCFSTIELPLINSHHYFFARSQMNKHLVIAWLFTVAEWSKTSLSCYTGLLKTARPVLKSQSALLRDFLTTQMLAQSVGEGPVRRETRTMEANKHRDTILGTPGSSSHEEGIDFPHHFKRKRLYTSSETPDRGAKRRKFTLNSPTQPQTTNNSPRNRDAVLVKFTNLPPHSTADSHKWNTQRNAIDSSTENLIYQLQYNYYIAEYIGLTTGILRQQMNPGTILIPTTMILTNQ</sequence>
<accession>A0A7R9JQB7</accession>
<reference evidence="2" key="1">
    <citation type="submission" date="2020-11" db="EMBL/GenBank/DDBJ databases">
        <authorList>
            <person name="Tran Van P."/>
        </authorList>
    </citation>
    <scope>NUCLEOTIDE SEQUENCE</scope>
</reference>
<gene>
    <name evidence="2" type="ORF">TGEB3V08_LOCUS1509</name>
</gene>
<evidence type="ECO:0000256" key="1">
    <source>
        <dbReference type="SAM" id="MobiDB-lite"/>
    </source>
</evidence>
<feature type="region of interest" description="Disordered" evidence="1">
    <location>
        <begin position="134"/>
        <end position="168"/>
    </location>
</feature>